<evidence type="ECO:0000313" key="2">
    <source>
        <dbReference type="EMBL" id="KAA0017242.1"/>
    </source>
</evidence>
<keyword evidence="1" id="KW-0812">Transmembrane</keyword>
<name>A0A640WA48_9GAMM</name>
<feature type="transmembrane region" description="Helical" evidence="1">
    <location>
        <begin position="9"/>
        <end position="29"/>
    </location>
</feature>
<comment type="caution">
    <text evidence="2">The sequence shown here is derived from an EMBL/GenBank/DDBJ whole genome shotgun (WGS) entry which is preliminary data.</text>
</comment>
<accession>A0A640WA48</accession>
<keyword evidence="1" id="KW-1133">Transmembrane helix</keyword>
<evidence type="ECO:0000256" key="1">
    <source>
        <dbReference type="SAM" id="Phobius"/>
    </source>
</evidence>
<dbReference type="EMBL" id="VTPX01000008">
    <property type="protein sequence ID" value="KAA0017242.1"/>
    <property type="molecule type" value="Genomic_DNA"/>
</dbReference>
<feature type="transmembrane region" description="Helical" evidence="1">
    <location>
        <begin position="41"/>
        <end position="59"/>
    </location>
</feature>
<proteinExistence type="predicted"/>
<reference evidence="2 3" key="1">
    <citation type="submission" date="2019-08" db="EMBL/GenBank/DDBJ databases">
        <title>Bioinformatics analysis of the strain L3 and L5.</title>
        <authorList>
            <person name="Li X."/>
        </authorList>
    </citation>
    <scope>NUCLEOTIDE SEQUENCE [LARGE SCALE GENOMIC DNA]</scope>
    <source>
        <strain evidence="2 3">L3</strain>
    </source>
</reference>
<dbReference type="RefSeq" id="WP_149436148.1">
    <property type="nucleotide sequence ID" value="NZ_VTPX01000008.1"/>
</dbReference>
<sequence length="72" mass="7990">MSRSRTQRVLWLLMAVVIAMTATPIVILANRVTPSPLGIPFFLLWCGAVPLLLWILMVLHSRVSSLEGESES</sequence>
<dbReference type="Proteomes" id="UP000466024">
    <property type="component" value="Unassembled WGS sequence"/>
</dbReference>
<evidence type="ECO:0008006" key="4">
    <source>
        <dbReference type="Google" id="ProtNLM"/>
    </source>
</evidence>
<protein>
    <recommendedName>
        <fullName evidence="4">DUF3311 domain-containing protein</fullName>
    </recommendedName>
</protein>
<keyword evidence="1" id="KW-0472">Membrane</keyword>
<gene>
    <name evidence="2" type="ORF">F0A16_14695</name>
</gene>
<keyword evidence="3" id="KW-1185">Reference proteome</keyword>
<organism evidence="2 3">
    <name type="scientific">Salinicola corii</name>
    <dbReference type="NCBI Taxonomy" id="2606937"/>
    <lineage>
        <taxon>Bacteria</taxon>
        <taxon>Pseudomonadati</taxon>
        <taxon>Pseudomonadota</taxon>
        <taxon>Gammaproteobacteria</taxon>
        <taxon>Oceanospirillales</taxon>
        <taxon>Halomonadaceae</taxon>
        <taxon>Salinicola</taxon>
    </lineage>
</organism>
<evidence type="ECO:0000313" key="3">
    <source>
        <dbReference type="Proteomes" id="UP000466024"/>
    </source>
</evidence>
<dbReference type="AlphaFoldDB" id="A0A640WA48"/>